<accession>A0AA46TPL1</accession>
<evidence type="ECO:0000256" key="1">
    <source>
        <dbReference type="SAM" id="Coils"/>
    </source>
</evidence>
<dbReference type="RefSeq" id="WP_264017923.1">
    <property type="nucleotide sequence ID" value="NZ_CP096973.1"/>
</dbReference>
<evidence type="ECO:0000313" key="3">
    <source>
        <dbReference type="Proteomes" id="UP001164935"/>
    </source>
</evidence>
<gene>
    <name evidence="2" type="ORF">M0220_13510</name>
</gene>
<dbReference type="EMBL" id="CP096973">
    <property type="protein sequence ID" value="UYO73886.1"/>
    <property type="molecule type" value="Genomic_DNA"/>
</dbReference>
<reference evidence="2" key="1">
    <citation type="submission" date="2022-05" db="EMBL/GenBank/DDBJ databases">
        <title>Complete sequence of a novel PHA-producing Halomonas strain.</title>
        <authorList>
            <person name="Zheng Z."/>
        </authorList>
    </citation>
    <scope>NUCLEOTIDE SEQUENCE</scope>
    <source>
        <strain evidence="2">ZZQ-149</strain>
    </source>
</reference>
<proteinExistence type="predicted"/>
<keyword evidence="1" id="KW-0175">Coiled coil</keyword>
<dbReference type="Proteomes" id="UP001164935">
    <property type="component" value="Chromosome"/>
</dbReference>
<dbReference type="KEGG" id="hqn:M0220_13510"/>
<dbReference type="AlphaFoldDB" id="A0AA46TPL1"/>
<evidence type="ECO:0000313" key="2">
    <source>
        <dbReference type="EMBL" id="UYO73886.1"/>
    </source>
</evidence>
<keyword evidence="3" id="KW-1185">Reference proteome</keyword>
<name>A0AA46TPL1_9GAMM</name>
<sequence>MSEHVQPSREALQQQLQVLEKELEQVRTSLKVRFEEIARLTEQLAKEQEEETRLVNQVQAVNQQLASSASSVASPDSKEAKSQQEDIDLVAASNLFDVDWYLATYQDVAKAEEFAQQPATHYTLFGGFEGRNPCPEFDSRFYLQQYNDVRDSGINPLVHYLKYGRNEGRLMSAKVKDE</sequence>
<protein>
    <submittedName>
        <fullName evidence="2">Uncharacterized protein</fullName>
    </submittedName>
</protein>
<organism evidence="2 3">
    <name type="scientific">Halomonas qinghailakensis</name>
    <dbReference type="NCBI Taxonomy" id="2937790"/>
    <lineage>
        <taxon>Bacteria</taxon>
        <taxon>Pseudomonadati</taxon>
        <taxon>Pseudomonadota</taxon>
        <taxon>Gammaproteobacteria</taxon>
        <taxon>Oceanospirillales</taxon>
        <taxon>Halomonadaceae</taxon>
        <taxon>Halomonas</taxon>
    </lineage>
</organism>
<feature type="coiled-coil region" evidence="1">
    <location>
        <begin position="9"/>
        <end position="64"/>
    </location>
</feature>